<evidence type="ECO:0000256" key="1">
    <source>
        <dbReference type="SAM" id="MobiDB-lite"/>
    </source>
</evidence>
<feature type="region of interest" description="Disordered" evidence="1">
    <location>
        <begin position="37"/>
        <end position="57"/>
    </location>
</feature>
<protein>
    <submittedName>
        <fullName evidence="2">Uncharacterized protein</fullName>
    </submittedName>
</protein>
<evidence type="ECO:0000313" key="3">
    <source>
        <dbReference type="Proteomes" id="UP000593570"/>
    </source>
</evidence>
<comment type="caution">
    <text evidence="2">The sequence shown here is derived from an EMBL/GenBank/DDBJ whole genome shotgun (WGS) entry which is preliminary data.</text>
</comment>
<gene>
    <name evidence="2" type="ORF">HZS61_009908</name>
</gene>
<proteinExistence type="predicted"/>
<dbReference type="AlphaFoldDB" id="A0A8H6LNQ2"/>
<sequence>MRPPSQWDKLPSVLTFANSSALIDRLFPPSTYSNRILETQTRSNSPQRSPAVGRLEIHPLANKSSPPLLSWALR</sequence>
<name>A0A8H6LNQ2_FUSOX</name>
<feature type="compositionally biased region" description="Polar residues" evidence="1">
    <location>
        <begin position="37"/>
        <end position="48"/>
    </location>
</feature>
<organism evidence="2 3">
    <name type="scientific">Fusarium oxysporum f. sp. conglutinans</name>
    <dbReference type="NCBI Taxonomy" id="100902"/>
    <lineage>
        <taxon>Eukaryota</taxon>
        <taxon>Fungi</taxon>
        <taxon>Dikarya</taxon>
        <taxon>Ascomycota</taxon>
        <taxon>Pezizomycotina</taxon>
        <taxon>Sordariomycetes</taxon>
        <taxon>Hypocreomycetidae</taxon>
        <taxon>Hypocreales</taxon>
        <taxon>Nectriaceae</taxon>
        <taxon>Fusarium</taxon>
        <taxon>Fusarium oxysporum species complex</taxon>
    </lineage>
</organism>
<accession>A0A8H6LNQ2</accession>
<reference evidence="2 3" key="1">
    <citation type="journal article" date="2020" name="bioRxiv">
        <title>A chromosome-scale genome assembly for the Fusarium oxysporum strain Fo5176 to establish a model Arabidopsis-fungal pathosystem.</title>
        <authorList>
            <person name="Fokkens L."/>
            <person name="Guo L."/>
            <person name="Dora S."/>
            <person name="Wang B."/>
            <person name="Ye K."/>
            <person name="Sanchez-Rodriguez C."/>
            <person name="Croll D."/>
        </authorList>
    </citation>
    <scope>NUCLEOTIDE SEQUENCE [LARGE SCALE GENOMIC DNA]</scope>
    <source>
        <strain evidence="2 3">Fo5176</strain>
    </source>
</reference>
<dbReference type="Proteomes" id="UP000593570">
    <property type="component" value="Unassembled WGS sequence"/>
</dbReference>
<evidence type="ECO:0000313" key="2">
    <source>
        <dbReference type="EMBL" id="KAF6526864.1"/>
    </source>
</evidence>
<dbReference type="EMBL" id="JACDXP010000003">
    <property type="protein sequence ID" value="KAF6526864.1"/>
    <property type="molecule type" value="Genomic_DNA"/>
</dbReference>